<sequence length="1457" mass="150319">MKIFTNLTVFFAAVCLLLFSALGVQAQRNYATTNRVGASGLLCVNCIVTNRANASDGNPQTFSVLNVAVGIAASTYEELIFPAAGKVPANTPVSIKLGSGDNLLDVTALGGIFIQAYNGNTPVAPGVGAATLVTAASNNNQVLVTFTPTQTYDRIRITLNGGLIGALSSIYLYEAFYNTPGVVPCNTAIDELHGISAGLLNLGVDVGGVANPTNAIDGDINTYSTLNASVGAVGATVQQTALFQSLSTPGDSVRLTLSIPQALIDAGVLTRLAVNTYNGNSNNGDSRTLNSALLNVRLLDLVNQRRRVTVTYAPSNVFDRVQLTLGGGIANVLSSVNLHEVQRVLPRPVIKNNNAVVANLQICGNSAVTLTATAMPNTVFNWYTSETGGTPIFTGATFTTPVLTTTTTYYVAASRAGCTDESERTRVIITVNAIPANPTLTSANTTICAGDVAVLSVAAPVAGVTYRWYDAQTGGTLVHTGNSFTTAALNTGRSYFVEAINAGGCSSAARAEAVITVQPRPAAPTLTANNQTINAGQTATISATSATAGATFNWYTTANATTPFFTGNSYTTPALFASQTYYVSAVNANGCQSSTRASITITVNIDTNTPCTFANQQTVNINGACIACTVTNTALVADADTTTASTISVGVGLAGAYAEQILKYQQPGFAGDMIKLVLQSPVGLTDVALLGQIRVTIYNGSTVVRTVTLNDNLVTLRLLGGGNRYAVFIPAPAGYDGVGVRLSSGVATLLTSVQLFYSSQQYPAITFADASPEICTGGTAQLSITSPASATGTFNWYAGPNGGAPLYSGSTITTNPINANTTLYVEYSRNGCVSPTRVPITIVVNPVPLKPVVQPSSATIYSGQTVTFKATAVGNTTINWYTTPTNGIPVFTGTTFTTPALSANAVYYAEASNGTCTSVDRTQVNVTVLTLVIPDVAVTPPTQNIITGQTATMTASSTTPGTTFNWYTTPTNGTPIFTGPTFTTPALSANATYYAEAVVTASGAVSATRASGQVIVNAATIPNVAVTPPTQAVNPSQTATFTASSTTPGTSFNWYTTPTNGSPIFTGAVFTTPPVFSNSTYYAEAIVDATGIKSASRASGTVTLNIITPNVTVTPPTQNINSGQTATLTASSTTPGASFNWYTTPTNGTPIFTGPVFTSPALYANATYYAEAVVDATGVTSTNRASGVVTVTEVPPGTPVIATTGTNICSGTATTLTVSNPNPDLTVRWYAEAGLTTLLATGNTFTTTTINNNTTYYAQATDPGGNKSAVASVTVTVIPRPAAPVVTVASTTTSSITFQWAAVSGATGYEVSTNNGAAFSSAGAGTTYTITGLQPNQSAGIIVRATGTCQTGANSVGVTGTSSNPLGNGLFVPNAFTPNGDGNNDIVYVYGTAVKGINFWVYNQWGELLYRTNVLNTGWDGTYKGRIQPVGVYVYYVEATMNDGQLIKQKGTITLLR</sequence>
<reference evidence="4 5" key="1">
    <citation type="submission" date="2017-11" db="EMBL/GenBank/DDBJ databases">
        <title>Genomic Encyclopedia of Archaeal and Bacterial Type Strains, Phase II (KMG-II): From Individual Species to Whole Genera.</title>
        <authorList>
            <person name="Goeker M."/>
        </authorList>
    </citation>
    <scope>NUCLEOTIDE SEQUENCE [LARGE SCALE GENOMIC DNA]</scope>
    <source>
        <strain evidence="4 5">DSM 28175</strain>
    </source>
</reference>
<keyword evidence="1" id="KW-0732">Signal</keyword>
<dbReference type="EMBL" id="PGFJ01000002">
    <property type="protein sequence ID" value="PJJ79205.1"/>
    <property type="molecule type" value="Genomic_DNA"/>
</dbReference>
<feature type="domain" description="Fibronectin type-III" evidence="3">
    <location>
        <begin position="1280"/>
        <end position="1365"/>
    </location>
</feature>
<dbReference type="Pfam" id="PF13585">
    <property type="entry name" value="CHU_C"/>
    <property type="match status" value="1"/>
</dbReference>
<dbReference type="Pfam" id="PF19081">
    <property type="entry name" value="Ig_7"/>
    <property type="match status" value="9"/>
</dbReference>
<feature type="signal peptide" evidence="1">
    <location>
        <begin position="1"/>
        <end position="26"/>
    </location>
</feature>
<dbReference type="InterPro" id="IPR013783">
    <property type="entry name" value="Ig-like_fold"/>
</dbReference>
<keyword evidence="5" id="KW-1185">Reference proteome</keyword>
<organism evidence="4 5">
    <name type="scientific">Mucilaginibacter auburnensis</name>
    <dbReference type="NCBI Taxonomy" id="1457233"/>
    <lineage>
        <taxon>Bacteria</taxon>
        <taxon>Pseudomonadati</taxon>
        <taxon>Bacteroidota</taxon>
        <taxon>Sphingobacteriia</taxon>
        <taxon>Sphingobacteriales</taxon>
        <taxon>Sphingobacteriaceae</taxon>
        <taxon>Mucilaginibacter</taxon>
    </lineage>
</organism>
<evidence type="ECO:0000313" key="5">
    <source>
        <dbReference type="Proteomes" id="UP000242687"/>
    </source>
</evidence>
<dbReference type="InterPro" id="IPR036116">
    <property type="entry name" value="FN3_sf"/>
</dbReference>
<name>A0A2H9VLN2_9SPHI</name>
<dbReference type="NCBIfam" id="TIGR04131">
    <property type="entry name" value="Bac_Flav_CTERM"/>
    <property type="match status" value="1"/>
</dbReference>
<proteinExistence type="predicted"/>
<feature type="chain" id="PRO_5014170676" evidence="1">
    <location>
        <begin position="27"/>
        <end position="1457"/>
    </location>
</feature>
<evidence type="ECO:0000256" key="1">
    <source>
        <dbReference type="SAM" id="SignalP"/>
    </source>
</evidence>
<dbReference type="InterPro" id="IPR003961">
    <property type="entry name" value="FN3_dom"/>
</dbReference>
<dbReference type="Gene3D" id="2.60.40.10">
    <property type="entry name" value="Immunoglobulins"/>
    <property type="match status" value="1"/>
</dbReference>
<feature type="domain" description="Ig-like" evidence="2">
    <location>
        <begin position="1109"/>
        <end position="1219"/>
    </location>
</feature>
<dbReference type="SUPFAM" id="SSF48726">
    <property type="entry name" value="Immunoglobulin"/>
    <property type="match status" value="1"/>
</dbReference>
<dbReference type="OrthoDB" id="1236981at2"/>
<dbReference type="InterPro" id="IPR007110">
    <property type="entry name" value="Ig-like_dom"/>
</dbReference>
<gene>
    <name evidence="4" type="ORF">CLV57_2331</name>
</gene>
<evidence type="ECO:0000259" key="3">
    <source>
        <dbReference type="PROSITE" id="PS50853"/>
    </source>
</evidence>
<accession>A0A2H9VLN2</accession>
<dbReference type="InterPro" id="IPR026341">
    <property type="entry name" value="T9SS_type_B"/>
</dbReference>
<dbReference type="PROSITE" id="PS50835">
    <property type="entry name" value="IG_LIKE"/>
    <property type="match status" value="1"/>
</dbReference>
<dbReference type="InterPro" id="IPR003599">
    <property type="entry name" value="Ig_sub"/>
</dbReference>
<dbReference type="InterPro" id="IPR044023">
    <property type="entry name" value="Ig_7"/>
</dbReference>
<dbReference type="SUPFAM" id="SSF49265">
    <property type="entry name" value="Fibronectin type III"/>
    <property type="match status" value="1"/>
</dbReference>
<dbReference type="RefSeq" id="WP_100341566.1">
    <property type="nucleotide sequence ID" value="NZ_PGFJ01000002.1"/>
</dbReference>
<dbReference type="SMART" id="SM00060">
    <property type="entry name" value="FN3"/>
    <property type="match status" value="1"/>
</dbReference>
<evidence type="ECO:0000313" key="4">
    <source>
        <dbReference type="EMBL" id="PJJ79205.1"/>
    </source>
</evidence>
<protein>
    <submittedName>
        <fullName evidence="4">Gliding motility-associated-like protein</fullName>
    </submittedName>
</protein>
<evidence type="ECO:0000259" key="2">
    <source>
        <dbReference type="PROSITE" id="PS50835"/>
    </source>
</evidence>
<dbReference type="PROSITE" id="PS50853">
    <property type="entry name" value="FN3"/>
    <property type="match status" value="1"/>
</dbReference>
<comment type="caution">
    <text evidence="4">The sequence shown here is derived from an EMBL/GenBank/DDBJ whole genome shotgun (WGS) entry which is preliminary data.</text>
</comment>
<dbReference type="Proteomes" id="UP000242687">
    <property type="component" value="Unassembled WGS sequence"/>
</dbReference>
<dbReference type="InterPro" id="IPR036179">
    <property type="entry name" value="Ig-like_dom_sf"/>
</dbReference>
<dbReference type="SMART" id="SM00409">
    <property type="entry name" value="IG"/>
    <property type="match status" value="5"/>
</dbReference>